<feature type="non-terminal residue" evidence="2">
    <location>
        <position position="1"/>
    </location>
</feature>
<protein>
    <recommendedName>
        <fullName evidence="1">DUF6594 domain-containing protein</fullName>
    </recommendedName>
</protein>
<evidence type="ECO:0000259" key="1">
    <source>
        <dbReference type="Pfam" id="PF20237"/>
    </source>
</evidence>
<dbReference type="PANTHER" id="PTHR34502:SF5">
    <property type="entry name" value="DUF6594 DOMAIN-CONTAINING PROTEIN"/>
    <property type="match status" value="1"/>
</dbReference>
<proteinExistence type="predicted"/>
<name>A0A9P4HHW1_9PLEO</name>
<dbReference type="OrthoDB" id="5342093at2759"/>
<gene>
    <name evidence="2" type="ORF">EK21DRAFT_50114</name>
</gene>
<dbReference type="InterPro" id="IPR046529">
    <property type="entry name" value="DUF6594"/>
</dbReference>
<dbReference type="Proteomes" id="UP000799777">
    <property type="component" value="Unassembled WGS sequence"/>
</dbReference>
<reference evidence="2" key="1">
    <citation type="journal article" date="2020" name="Stud. Mycol.">
        <title>101 Dothideomycetes genomes: a test case for predicting lifestyles and emergence of pathogens.</title>
        <authorList>
            <person name="Haridas S."/>
            <person name="Albert R."/>
            <person name="Binder M."/>
            <person name="Bloem J."/>
            <person name="Labutti K."/>
            <person name="Salamov A."/>
            <person name="Andreopoulos B."/>
            <person name="Baker S."/>
            <person name="Barry K."/>
            <person name="Bills G."/>
            <person name="Bluhm B."/>
            <person name="Cannon C."/>
            <person name="Castanera R."/>
            <person name="Culley D."/>
            <person name="Daum C."/>
            <person name="Ezra D."/>
            <person name="Gonzalez J."/>
            <person name="Henrissat B."/>
            <person name="Kuo A."/>
            <person name="Liang C."/>
            <person name="Lipzen A."/>
            <person name="Lutzoni F."/>
            <person name="Magnuson J."/>
            <person name="Mondo S."/>
            <person name="Nolan M."/>
            <person name="Ohm R."/>
            <person name="Pangilinan J."/>
            <person name="Park H.-J."/>
            <person name="Ramirez L."/>
            <person name="Alfaro M."/>
            <person name="Sun H."/>
            <person name="Tritt A."/>
            <person name="Yoshinaga Y."/>
            <person name="Zwiers L.-H."/>
            <person name="Turgeon B."/>
            <person name="Goodwin S."/>
            <person name="Spatafora J."/>
            <person name="Crous P."/>
            <person name="Grigoriev I."/>
        </authorList>
    </citation>
    <scope>NUCLEOTIDE SEQUENCE</scope>
    <source>
        <strain evidence="2">CBS 110217</strain>
    </source>
</reference>
<dbReference type="EMBL" id="ML978159">
    <property type="protein sequence ID" value="KAF2034883.1"/>
    <property type="molecule type" value="Genomic_DNA"/>
</dbReference>
<feature type="domain" description="DUF6594" evidence="1">
    <location>
        <begin position="2"/>
        <end position="187"/>
    </location>
</feature>
<organism evidence="2 3">
    <name type="scientific">Setomelanomma holmii</name>
    <dbReference type="NCBI Taxonomy" id="210430"/>
    <lineage>
        <taxon>Eukaryota</taxon>
        <taxon>Fungi</taxon>
        <taxon>Dikarya</taxon>
        <taxon>Ascomycota</taxon>
        <taxon>Pezizomycotina</taxon>
        <taxon>Dothideomycetes</taxon>
        <taxon>Pleosporomycetidae</taxon>
        <taxon>Pleosporales</taxon>
        <taxon>Pleosporineae</taxon>
        <taxon>Phaeosphaeriaceae</taxon>
        <taxon>Setomelanomma</taxon>
    </lineage>
</organism>
<comment type="caution">
    <text evidence="2">The sequence shown here is derived from an EMBL/GenBank/DDBJ whole genome shotgun (WGS) entry which is preliminary data.</text>
</comment>
<sequence>GYNILAHLMGAYPELSIFRRFGALNARNILYLQAELTDLETKLLQAEKVDPESGHINRKIYSRDWRTLSASVDVADGDGTQWRISCVCERSCMNTVRLAGIEADIEPDSAILEQAQITQLSPPNPRDLQFLVKYMRAPSMGNVYLLGPDSDIWEKPNHLDLFAINPKTSDNSLSRLITVVVVDWFHRLVGWRIRV</sequence>
<keyword evidence="3" id="KW-1185">Reference proteome</keyword>
<accession>A0A9P4HHW1</accession>
<dbReference type="Pfam" id="PF20237">
    <property type="entry name" value="DUF6594"/>
    <property type="match status" value="1"/>
</dbReference>
<feature type="non-terminal residue" evidence="2">
    <location>
        <position position="195"/>
    </location>
</feature>
<evidence type="ECO:0000313" key="3">
    <source>
        <dbReference type="Proteomes" id="UP000799777"/>
    </source>
</evidence>
<dbReference type="AlphaFoldDB" id="A0A9P4HHW1"/>
<dbReference type="PANTHER" id="PTHR34502">
    <property type="entry name" value="DUF6594 DOMAIN-CONTAINING PROTEIN-RELATED"/>
    <property type="match status" value="1"/>
</dbReference>
<evidence type="ECO:0000313" key="2">
    <source>
        <dbReference type="EMBL" id="KAF2034883.1"/>
    </source>
</evidence>